<keyword evidence="2" id="KW-0175">Coiled coil</keyword>
<evidence type="ECO:0000256" key="1">
    <source>
        <dbReference type="ARBA" id="ARBA00005567"/>
    </source>
</evidence>
<comment type="similarity">
    <text evidence="1">Belongs to the ACBP family.</text>
</comment>
<dbReference type="GeneID" id="115576979"/>
<dbReference type="GO" id="GO:0006631">
    <property type="term" value="P:fatty acid metabolic process"/>
    <property type="evidence" value="ECO:0007669"/>
    <property type="project" value="TreeGrafter"/>
</dbReference>
<reference evidence="6" key="2">
    <citation type="submission" date="2025-08" db="UniProtKB">
        <authorList>
            <consortium name="Ensembl"/>
        </authorList>
    </citation>
    <scope>IDENTIFICATION</scope>
</reference>
<name>A0A671YYQ8_SPAAU</name>
<evidence type="ECO:0000256" key="4">
    <source>
        <dbReference type="SAM" id="MobiDB-lite"/>
    </source>
</evidence>
<protein>
    <submittedName>
        <fullName evidence="6">Diazepam binding inhibitor, acyl-CoA binding protein</fullName>
    </submittedName>
</protein>
<dbReference type="Pfam" id="PF00887">
    <property type="entry name" value="ACBP"/>
    <property type="match status" value="1"/>
</dbReference>
<dbReference type="PANTHER" id="PTHR23310:SF62">
    <property type="entry name" value="ACYL-COA BINDING PROTEIN 1, ISOFORM A"/>
    <property type="match status" value="1"/>
</dbReference>
<dbReference type="Proteomes" id="UP000472265">
    <property type="component" value="Chromosome 24"/>
</dbReference>
<sequence length="88" mass="9979">MTESFQKAVEESKVLKQRPNNDELSGLYGLYKQTTVGDVNIDRPGIFNIAGRAKWDAWNVQKGLSKEEAMAAYIKLVEELKEKYGIDL</sequence>
<dbReference type="GO" id="GO:0000062">
    <property type="term" value="F:fatty-acyl-CoA binding"/>
    <property type="evidence" value="ECO:0007669"/>
    <property type="project" value="InterPro"/>
</dbReference>
<dbReference type="InterPro" id="IPR000582">
    <property type="entry name" value="Acyl-CoA-binding_protein"/>
</dbReference>
<evidence type="ECO:0000259" key="5">
    <source>
        <dbReference type="PROSITE" id="PS51228"/>
    </source>
</evidence>
<reference evidence="6" key="3">
    <citation type="submission" date="2025-09" db="UniProtKB">
        <authorList>
            <consortium name="Ensembl"/>
        </authorList>
    </citation>
    <scope>IDENTIFICATION</scope>
</reference>
<dbReference type="OMA" id="AKFEAWN"/>
<dbReference type="PROSITE" id="PS51228">
    <property type="entry name" value="ACB_2"/>
    <property type="match status" value="1"/>
</dbReference>
<evidence type="ECO:0000256" key="3">
    <source>
        <dbReference type="ARBA" id="ARBA00023121"/>
    </source>
</evidence>
<dbReference type="InterPro" id="IPR035984">
    <property type="entry name" value="Acyl-CoA-binding_sf"/>
</dbReference>
<dbReference type="FunFam" id="1.20.80.10:FF:000010">
    <property type="entry name" value="Acyl-CoA-binding domain-containing protein 5"/>
    <property type="match status" value="1"/>
</dbReference>
<dbReference type="Gene3D" id="1.20.80.10">
    <property type="match status" value="1"/>
</dbReference>
<keyword evidence="3" id="KW-0446">Lipid-binding</keyword>
<evidence type="ECO:0000313" key="7">
    <source>
        <dbReference type="Proteomes" id="UP000472265"/>
    </source>
</evidence>
<keyword evidence="7" id="KW-1185">Reference proteome</keyword>
<dbReference type="OrthoDB" id="346910at2759"/>
<feature type="domain" description="ACB" evidence="5">
    <location>
        <begin position="1"/>
        <end position="86"/>
    </location>
</feature>
<dbReference type="AlphaFoldDB" id="A0A671YYQ8"/>
<dbReference type="CDD" id="cd00435">
    <property type="entry name" value="ACBP"/>
    <property type="match status" value="1"/>
</dbReference>
<accession>A0A671YYQ8</accession>
<reference evidence="6" key="1">
    <citation type="submission" date="2021-04" db="EMBL/GenBank/DDBJ databases">
        <authorList>
            <consortium name="Wellcome Sanger Institute Data Sharing"/>
        </authorList>
    </citation>
    <scope>NUCLEOTIDE SEQUENCE [LARGE SCALE GENOMIC DNA]</scope>
</reference>
<evidence type="ECO:0000256" key="2">
    <source>
        <dbReference type="ARBA" id="ARBA00023054"/>
    </source>
</evidence>
<dbReference type="Ensembl" id="ENSSAUT00010071018.1">
    <property type="protein sequence ID" value="ENSSAUP00010067849.1"/>
    <property type="gene ID" value="ENSSAUG00010026958.1"/>
</dbReference>
<proteinExistence type="inferred from homology"/>
<dbReference type="GeneTree" id="ENSGT00940000154846"/>
<dbReference type="PANTHER" id="PTHR23310">
    <property type="entry name" value="ACYL-COA-BINDING PROTEIN, ACBP"/>
    <property type="match status" value="1"/>
</dbReference>
<dbReference type="InParanoid" id="A0A671YYQ8"/>
<dbReference type="SUPFAM" id="SSF47027">
    <property type="entry name" value="Acyl-CoA binding protein"/>
    <property type="match status" value="1"/>
</dbReference>
<gene>
    <name evidence="6" type="primary">LOC115576979</name>
</gene>
<dbReference type="PRINTS" id="PR00689">
    <property type="entry name" value="ACOABINDINGP"/>
</dbReference>
<organism evidence="6 7">
    <name type="scientific">Sparus aurata</name>
    <name type="common">Gilthead sea bream</name>
    <dbReference type="NCBI Taxonomy" id="8175"/>
    <lineage>
        <taxon>Eukaryota</taxon>
        <taxon>Metazoa</taxon>
        <taxon>Chordata</taxon>
        <taxon>Craniata</taxon>
        <taxon>Vertebrata</taxon>
        <taxon>Euteleostomi</taxon>
        <taxon>Actinopterygii</taxon>
        <taxon>Neopterygii</taxon>
        <taxon>Teleostei</taxon>
        <taxon>Neoteleostei</taxon>
        <taxon>Acanthomorphata</taxon>
        <taxon>Eupercaria</taxon>
        <taxon>Spariformes</taxon>
        <taxon>Sparidae</taxon>
        <taxon>Sparus</taxon>
    </lineage>
</organism>
<dbReference type="InterPro" id="IPR014352">
    <property type="entry name" value="FERM/acyl-CoA-bd_prot_sf"/>
</dbReference>
<feature type="region of interest" description="Disordered" evidence="4">
    <location>
        <begin position="1"/>
        <end position="23"/>
    </location>
</feature>
<evidence type="ECO:0000313" key="6">
    <source>
        <dbReference type="Ensembl" id="ENSSAUP00010067849.1"/>
    </source>
</evidence>
<dbReference type="RefSeq" id="XP_030265576.1">
    <property type="nucleotide sequence ID" value="XM_030409716.1"/>
</dbReference>